<feature type="region of interest" description="Disordered" evidence="1">
    <location>
        <begin position="1"/>
        <end position="22"/>
    </location>
</feature>
<protein>
    <submittedName>
        <fullName evidence="2">Uncharacterized protein</fullName>
    </submittedName>
</protein>
<accession>A0A0E9P5B6</accession>
<reference evidence="2" key="2">
    <citation type="journal article" date="2015" name="Fish Shellfish Immunol.">
        <title>Early steps in the European eel (Anguilla anguilla)-Vibrio vulnificus interaction in the gills: Role of the RtxA13 toxin.</title>
        <authorList>
            <person name="Callol A."/>
            <person name="Pajuelo D."/>
            <person name="Ebbesson L."/>
            <person name="Teles M."/>
            <person name="MacKenzie S."/>
            <person name="Amaro C."/>
        </authorList>
    </citation>
    <scope>NUCLEOTIDE SEQUENCE</scope>
</reference>
<name>A0A0E9P5B6_ANGAN</name>
<evidence type="ECO:0000256" key="1">
    <source>
        <dbReference type="SAM" id="MobiDB-lite"/>
    </source>
</evidence>
<organism evidence="2">
    <name type="scientific">Anguilla anguilla</name>
    <name type="common">European freshwater eel</name>
    <name type="synonym">Muraena anguilla</name>
    <dbReference type="NCBI Taxonomy" id="7936"/>
    <lineage>
        <taxon>Eukaryota</taxon>
        <taxon>Metazoa</taxon>
        <taxon>Chordata</taxon>
        <taxon>Craniata</taxon>
        <taxon>Vertebrata</taxon>
        <taxon>Euteleostomi</taxon>
        <taxon>Actinopterygii</taxon>
        <taxon>Neopterygii</taxon>
        <taxon>Teleostei</taxon>
        <taxon>Anguilliformes</taxon>
        <taxon>Anguillidae</taxon>
        <taxon>Anguilla</taxon>
    </lineage>
</organism>
<dbReference type="EMBL" id="GBXM01108936">
    <property type="protein sequence ID" value="JAG99640.1"/>
    <property type="molecule type" value="Transcribed_RNA"/>
</dbReference>
<reference evidence="2" key="1">
    <citation type="submission" date="2014-11" db="EMBL/GenBank/DDBJ databases">
        <authorList>
            <person name="Amaro Gonzalez C."/>
        </authorList>
    </citation>
    <scope>NUCLEOTIDE SEQUENCE</scope>
</reference>
<dbReference type="AlphaFoldDB" id="A0A0E9P5B6"/>
<evidence type="ECO:0000313" key="2">
    <source>
        <dbReference type="EMBL" id="JAG99640.1"/>
    </source>
</evidence>
<proteinExistence type="predicted"/>
<sequence>MLALFRHKDTGRYHGPEEKSLK</sequence>